<evidence type="ECO:0000256" key="2">
    <source>
        <dbReference type="ARBA" id="ARBA00022980"/>
    </source>
</evidence>
<keyword evidence="2 5" id="KW-0689">Ribosomal protein</keyword>
<evidence type="ECO:0000256" key="3">
    <source>
        <dbReference type="ARBA" id="ARBA00023274"/>
    </source>
</evidence>
<evidence type="ECO:0000256" key="1">
    <source>
        <dbReference type="ARBA" id="ARBA00009254"/>
    </source>
</evidence>
<comment type="caution">
    <text evidence="6">The sequence shown here is derived from an EMBL/GenBank/DDBJ whole genome shotgun (WGS) entry which is preliminary data.</text>
</comment>
<comment type="similarity">
    <text evidence="1 5">Belongs to the universal ribosomal protein uL29 family.</text>
</comment>
<dbReference type="SUPFAM" id="SSF46561">
    <property type="entry name" value="Ribosomal protein L29 (L29p)"/>
    <property type="match status" value="1"/>
</dbReference>
<dbReference type="Proteomes" id="UP000176800">
    <property type="component" value="Unassembled WGS sequence"/>
</dbReference>
<reference evidence="6 7" key="1">
    <citation type="journal article" date="2016" name="Nat. Commun.">
        <title>Thousands of microbial genomes shed light on interconnected biogeochemical processes in an aquifer system.</title>
        <authorList>
            <person name="Anantharaman K."/>
            <person name="Brown C.T."/>
            <person name="Hug L.A."/>
            <person name="Sharon I."/>
            <person name="Castelle C.J."/>
            <person name="Probst A.J."/>
            <person name="Thomas B.C."/>
            <person name="Singh A."/>
            <person name="Wilkins M.J."/>
            <person name="Karaoz U."/>
            <person name="Brodie E.L."/>
            <person name="Williams K.H."/>
            <person name="Hubbard S.S."/>
            <person name="Banfield J.F."/>
        </authorList>
    </citation>
    <scope>NUCLEOTIDE SEQUENCE [LARGE SCALE GENOMIC DNA]</scope>
</reference>
<dbReference type="GO" id="GO:0006412">
    <property type="term" value="P:translation"/>
    <property type="evidence" value="ECO:0007669"/>
    <property type="project" value="UniProtKB-UniRule"/>
</dbReference>
<evidence type="ECO:0000256" key="4">
    <source>
        <dbReference type="ARBA" id="ARBA00035204"/>
    </source>
</evidence>
<proteinExistence type="inferred from homology"/>
<evidence type="ECO:0000256" key="5">
    <source>
        <dbReference type="HAMAP-Rule" id="MF_00374"/>
    </source>
</evidence>
<evidence type="ECO:0000313" key="6">
    <source>
        <dbReference type="EMBL" id="OHB04422.1"/>
    </source>
</evidence>
<dbReference type="GO" id="GO:0003735">
    <property type="term" value="F:structural constituent of ribosome"/>
    <property type="evidence" value="ECO:0007669"/>
    <property type="project" value="InterPro"/>
</dbReference>
<dbReference type="InterPro" id="IPR001854">
    <property type="entry name" value="Ribosomal_uL29"/>
</dbReference>
<dbReference type="NCBIfam" id="TIGR00012">
    <property type="entry name" value="L29"/>
    <property type="match status" value="1"/>
</dbReference>
<dbReference type="Pfam" id="PF00831">
    <property type="entry name" value="Ribosomal_L29"/>
    <property type="match status" value="1"/>
</dbReference>
<dbReference type="HAMAP" id="MF_00374">
    <property type="entry name" value="Ribosomal_uL29"/>
    <property type="match status" value="1"/>
</dbReference>
<protein>
    <recommendedName>
        <fullName evidence="4 5">Large ribosomal subunit protein uL29</fullName>
    </recommendedName>
</protein>
<dbReference type="InterPro" id="IPR036049">
    <property type="entry name" value="Ribosomal_uL29_sf"/>
</dbReference>
<dbReference type="Gene3D" id="1.10.287.310">
    <property type="match status" value="1"/>
</dbReference>
<dbReference type="EMBL" id="MHWE01000006">
    <property type="protein sequence ID" value="OHB04422.1"/>
    <property type="molecule type" value="Genomic_DNA"/>
</dbReference>
<gene>
    <name evidence="5" type="primary">rpmC</name>
    <name evidence="6" type="ORF">A3B14_03215</name>
</gene>
<dbReference type="GO" id="GO:1990904">
    <property type="term" value="C:ribonucleoprotein complex"/>
    <property type="evidence" value="ECO:0007669"/>
    <property type="project" value="UniProtKB-KW"/>
</dbReference>
<dbReference type="AlphaFoldDB" id="A0A1G2U689"/>
<sequence>MADNLQKADEKDLMKLLNEKRVALRGFRFGIAGSKIRNVKEGRSLKKDIARILTEISHRHNQKPAE</sequence>
<name>A0A1G2U689_9BACT</name>
<evidence type="ECO:0000313" key="7">
    <source>
        <dbReference type="Proteomes" id="UP000176800"/>
    </source>
</evidence>
<dbReference type="GO" id="GO:0005840">
    <property type="term" value="C:ribosome"/>
    <property type="evidence" value="ECO:0007669"/>
    <property type="project" value="UniProtKB-KW"/>
</dbReference>
<organism evidence="6 7">
    <name type="scientific">Candidatus Zambryskibacteria bacterium RIFCSPLOWO2_01_FULL_45_21</name>
    <dbReference type="NCBI Taxonomy" id="1802761"/>
    <lineage>
        <taxon>Bacteria</taxon>
        <taxon>Candidatus Zambryskiibacteriota</taxon>
    </lineage>
</organism>
<keyword evidence="3 5" id="KW-0687">Ribonucleoprotein</keyword>
<accession>A0A1G2U689</accession>